<gene>
    <name evidence="4" type="ORF">C8N25_101266</name>
</gene>
<dbReference type="InterPro" id="IPR048527">
    <property type="entry name" value="Sde182_C"/>
</dbReference>
<sequence length="471" mass="53312">MKNILAFLLCLFASFALAQTQLKFVEPVKQRVFVLTDITNEPDDQQSLVRFLVYSNEYDVEGIVATTSTHLRSQVRQDKIEVLIRDYGKVKKNLDIHDSGFPSMENLLSVTTKHLPLFSMEGVGAGKDSPGSELLIKAVDKMDERPLWVSVWGGANCLAQALWKVKNTRSEEDLKVFVDKIRVYTISDQDFAGPWIRQNFPGIFYIVDASAGDNWREYYKATWSGISGDRWYKNGPLYQFELVDNPWLKANIQENHGTLGANYLPLDYIMEGDTPSFIGLIQNGLAWDHSPAWGGWAGRYELWKSNGEVDKIWTSSINTQDEVTLSDGSLEASNQATIWRFRDAFQYDFAARMDWNVADTYQKANHNPVVVLNGNEGKGWASAQINEGEEVVLSAKGSDDPDGDQTQVKWWVYREAGNFTGNLVLFNPYGEEIKFQMPKLDAGQALHLILEVRDSGIPTLTSYRRVVLTNF</sequence>
<feature type="chain" id="PRO_5017742047" evidence="1">
    <location>
        <begin position="19"/>
        <end position="471"/>
    </location>
</feature>
<dbReference type="Gene3D" id="2.60.40.10">
    <property type="entry name" value="Immunoglobulins"/>
    <property type="match status" value="1"/>
</dbReference>
<evidence type="ECO:0000259" key="2">
    <source>
        <dbReference type="Pfam" id="PF07632"/>
    </source>
</evidence>
<dbReference type="Proteomes" id="UP000256405">
    <property type="component" value="Unassembled WGS sequence"/>
</dbReference>
<dbReference type="InterPro" id="IPR011483">
    <property type="entry name" value="Sde182_NH-like"/>
</dbReference>
<dbReference type="AlphaFoldDB" id="A0A3E0EB18"/>
<dbReference type="Pfam" id="PF21027">
    <property type="entry name" value="Sde0182_C"/>
    <property type="match status" value="1"/>
</dbReference>
<dbReference type="GO" id="GO:0016799">
    <property type="term" value="F:hydrolase activity, hydrolyzing N-glycosyl compounds"/>
    <property type="evidence" value="ECO:0007669"/>
    <property type="project" value="InterPro"/>
</dbReference>
<evidence type="ECO:0000259" key="3">
    <source>
        <dbReference type="Pfam" id="PF21027"/>
    </source>
</evidence>
<evidence type="ECO:0000313" key="5">
    <source>
        <dbReference type="Proteomes" id="UP000256405"/>
    </source>
</evidence>
<dbReference type="InterPro" id="IPR013783">
    <property type="entry name" value="Ig-like_fold"/>
</dbReference>
<feature type="domain" description="Cellulose-binding Sde182 C-terminal" evidence="3">
    <location>
        <begin position="390"/>
        <end position="469"/>
    </location>
</feature>
<dbReference type="InterPro" id="IPR036452">
    <property type="entry name" value="Ribo_hydro-like"/>
</dbReference>
<comment type="caution">
    <text evidence="4">The sequence shown here is derived from an EMBL/GenBank/DDBJ whole genome shotgun (WGS) entry which is preliminary data.</text>
</comment>
<reference evidence="4 5" key="1">
    <citation type="submission" date="2018-08" db="EMBL/GenBank/DDBJ databases">
        <title>Genomic Encyclopedia of Archaeal and Bacterial Type Strains, Phase II (KMG-II): from individual species to whole genera.</title>
        <authorList>
            <person name="Goeker M."/>
        </authorList>
    </citation>
    <scope>NUCLEOTIDE SEQUENCE [LARGE SCALE GENOMIC DNA]</scope>
    <source>
        <strain evidence="4 5">DSM 15986</strain>
    </source>
</reference>
<keyword evidence="1" id="KW-0732">Signal</keyword>
<evidence type="ECO:0000313" key="4">
    <source>
        <dbReference type="EMBL" id="REG94439.1"/>
    </source>
</evidence>
<organism evidence="4 5">
    <name type="scientific">Algoriphagus antarcticus</name>
    <dbReference type="NCBI Taxonomy" id="238540"/>
    <lineage>
        <taxon>Bacteria</taxon>
        <taxon>Pseudomonadati</taxon>
        <taxon>Bacteroidota</taxon>
        <taxon>Cytophagia</taxon>
        <taxon>Cytophagales</taxon>
        <taxon>Cyclobacteriaceae</taxon>
        <taxon>Algoriphagus</taxon>
    </lineage>
</organism>
<protein>
    <submittedName>
        <fullName evidence="4">Uncharacterized protein DUF1593</fullName>
    </submittedName>
</protein>
<dbReference type="Pfam" id="PF07632">
    <property type="entry name" value="Sde182_NH-like"/>
    <property type="match status" value="1"/>
</dbReference>
<feature type="domain" description="Cellulose-binding Sde182 nucleoside hydrolase-like" evidence="2">
    <location>
        <begin position="31"/>
        <end position="300"/>
    </location>
</feature>
<evidence type="ECO:0000256" key="1">
    <source>
        <dbReference type="SAM" id="SignalP"/>
    </source>
</evidence>
<dbReference type="Gene3D" id="3.90.245.10">
    <property type="entry name" value="Ribonucleoside hydrolase-like"/>
    <property type="match status" value="1"/>
</dbReference>
<name>A0A3E0EB18_9BACT</name>
<dbReference type="OrthoDB" id="253051at2"/>
<dbReference type="RefSeq" id="WP_086540767.1">
    <property type="nucleotide sequence ID" value="NZ_MSSW01000011.1"/>
</dbReference>
<dbReference type="EMBL" id="QUNF01000001">
    <property type="protein sequence ID" value="REG94439.1"/>
    <property type="molecule type" value="Genomic_DNA"/>
</dbReference>
<accession>A0A3E0EB18</accession>
<keyword evidence="5" id="KW-1185">Reference proteome</keyword>
<feature type="signal peptide" evidence="1">
    <location>
        <begin position="1"/>
        <end position="18"/>
    </location>
</feature>
<dbReference type="SUPFAM" id="SSF53590">
    <property type="entry name" value="Nucleoside hydrolase"/>
    <property type="match status" value="1"/>
</dbReference>
<proteinExistence type="predicted"/>